<reference evidence="1 2" key="1">
    <citation type="submission" date="2019-02" db="EMBL/GenBank/DDBJ databases">
        <title>Deep-cultivation of Planctomycetes and their phenomic and genomic characterization uncovers novel biology.</title>
        <authorList>
            <person name="Wiegand S."/>
            <person name="Jogler M."/>
            <person name="Boedeker C."/>
            <person name="Pinto D."/>
            <person name="Vollmers J."/>
            <person name="Rivas-Marin E."/>
            <person name="Kohn T."/>
            <person name="Peeters S.H."/>
            <person name="Heuer A."/>
            <person name="Rast P."/>
            <person name="Oberbeckmann S."/>
            <person name="Bunk B."/>
            <person name="Jeske O."/>
            <person name="Meyerdierks A."/>
            <person name="Storesund J.E."/>
            <person name="Kallscheuer N."/>
            <person name="Luecker S."/>
            <person name="Lage O.M."/>
            <person name="Pohl T."/>
            <person name="Merkel B.J."/>
            <person name="Hornburger P."/>
            <person name="Mueller R.-W."/>
            <person name="Bruemmer F."/>
            <person name="Labrenz M."/>
            <person name="Spormann A.M."/>
            <person name="Op Den Camp H."/>
            <person name="Overmann J."/>
            <person name="Amann R."/>
            <person name="Jetten M.S.M."/>
            <person name="Mascher T."/>
            <person name="Medema M.H."/>
            <person name="Devos D.P."/>
            <person name="Kaster A.-K."/>
            <person name="Ovreas L."/>
            <person name="Rohde M."/>
            <person name="Galperin M.Y."/>
            <person name="Jogler C."/>
        </authorList>
    </citation>
    <scope>NUCLEOTIDE SEQUENCE [LARGE SCALE GENOMIC DNA]</scope>
    <source>
        <strain evidence="1 2">V7</strain>
    </source>
</reference>
<evidence type="ECO:0008006" key="3">
    <source>
        <dbReference type="Google" id="ProtNLM"/>
    </source>
</evidence>
<name>A0A5C6FQ45_9PLAN</name>
<protein>
    <recommendedName>
        <fullName evidence="3">Plasmid related protein</fullName>
    </recommendedName>
</protein>
<comment type="caution">
    <text evidence="1">The sequence shown here is derived from an EMBL/GenBank/DDBJ whole genome shotgun (WGS) entry which is preliminary data.</text>
</comment>
<accession>A0A5C6FQ45</accession>
<gene>
    <name evidence="1" type="ORF">V7x_00650</name>
</gene>
<sequence length="89" mass="10073">MTPRFEMGFLGITPGAQEAIPMEEVQEALHRHVTGDWGDVCKEDAQQNEWALKNEARLLSSYKSKDGEAFWIITEADRSSTTILLPSEY</sequence>
<dbReference type="AlphaFoldDB" id="A0A5C6FQ45"/>
<proteinExistence type="predicted"/>
<dbReference type="OrthoDB" id="5522207at2"/>
<dbReference type="RefSeq" id="WP_146410189.1">
    <property type="nucleotide sequence ID" value="NZ_SJPZ01000001.1"/>
</dbReference>
<evidence type="ECO:0000313" key="2">
    <source>
        <dbReference type="Proteomes" id="UP000316476"/>
    </source>
</evidence>
<dbReference type="Proteomes" id="UP000316476">
    <property type="component" value="Unassembled WGS sequence"/>
</dbReference>
<organism evidence="1 2">
    <name type="scientific">Crateriforma conspicua</name>
    <dbReference type="NCBI Taxonomy" id="2527996"/>
    <lineage>
        <taxon>Bacteria</taxon>
        <taxon>Pseudomonadati</taxon>
        <taxon>Planctomycetota</taxon>
        <taxon>Planctomycetia</taxon>
        <taxon>Planctomycetales</taxon>
        <taxon>Planctomycetaceae</taxon>
        <taxon>Crateriforma</taxon>
    </lineage>
</organism>
<evidence type="ECO:0000313" key="1">
    <source>
        <dbReference type="EMBL" id="TWU64521.1"/>
    </source>
</evidence>
<dbReference type="EMBL" id="SJPZ01000001">
    <property type="protein sequence ID" value="TWU64521.1"/>
    <property type="molecule type" value="Genomic_DNA"/>
</dbReference>